<comment type="caution">
    <text evidence="1">The sequence shown here is derived from an EMBL/GenBank/DDBJ whole genome shotgun (WGS) entry which is preliminary data.</text>
</comment>
<organism evidence="1 2">
    <name type="scientific">Rothia nasimurium</name>
    <dbReference type="NCBI Taxonomy" id="85336"/>
    <lineage>
        <taxon>Bacteria</taxon>
        <taxon>Bacillati</taxon>
        <taxon>Actinomycetota</taxon>
        <taxon>Actinomycetes</taxon>
        <taxon>Micrococcales</taxon>
        <taxon>Micrococcaceae</taxon>
        <taxon>Rothia</taxon>
    </lineage>
</organism>
<reference evidence="1 2" key="1">
    <citation type="submission" date="2016-05" db="EMBL/GenBank/DDBJ databases">
        <title>Draft genome sequence of a porcine commensal Rothia nasimurium.</title>
        <authorList>
            <person name="Gaiser R.A."/>
            <person name="Van Baarlen P."/>
            <person name="Wells J.M."/>
        </authorList>
    </citation>
    <scope>NUCLEOTIDE SEQUENCE [LARGE SCALE GENOMIC DNA]</scope>
    <source>
        <strain evidence="1 2">PT-32</strain>
    </source>
</reference>
<dbReference type="Proteomes" id="UP000192359">
    <property type="component" value="Unassembled WGS sequence"/>
</dbReference>
<keyword evidence="2" id="KW-1185">Reference proteome</keyword>
<protein>
    <submittedName>
        <fullName evidence="1">Uncharacterized protein</fullName>
    </submittedName>
</protein>
<evidence type="ECO:0000313" key="1">
    <source>
        <dbReference type="EMBL" id="ORC15289.1"/>
    </source>
</evidence>
<evidence type="ECO:0000313" key="2">
    <source>
        <dbReference type="Proteomes" id="UP000192359"/>
    </source>
</evidence>
<name>A0A1Y1RLS6_9MICC</name>
<dbReference type="AlphaFoldDB" id="A0A1Y1RLS6"/>
<dbReference type="EMBL" id="LXWF01000044">
    <property type="protein sequence ID" value="ORC15289.1"/>
    <property type="molecule type" value="Genomic_DNA"/>
</dbReference>
<sequence>MMGFQWDDPFGIAKRRARRRAELEQHLRFVRTNNLNVIRLDRVYQKARTGEKGYGLHVHSGQPCDIWFHGAWPDAKKVYILQGFWRGPETEPVWWHHHSISFFHVNRIIGEIPWKVWRAGER</sequence>
<gene>
    <name evidence="1" type="ORF">A7979_08095</name>
</gene>
<accession>A0A1Y1RLS6</accession>
<proteinExistence type="predicted"/>